<reference evidence="2 3" key="1">
    <citation type="journal article" date="2011" name="Genome Res.">
        <title>Chromosome and gene copy number variation allow major structural change between species and strains of Leishmania.</title>
        <authorList>
            <person name="Rogers M.B."/>
            <person name="Hilley J.D."/>
            <person name="Dickens N.J."/>
            <person name="Wilkes J."/>
            <person name="Bates P.A."/>
            <person name="Depledge D.P."/>
            <person name="Harris D."/>
            <person name="Her Y."/>
            <person name="Herzyk P."/>
            <person name="Imamura H."/>
            <person name="Otto T.D."/>
            <person name="Sanders M."/>
            <person name="Seeger K."/>
            <person name="Dujardin J.C."/>
            <person name="Berriman M."/>
            <person name="Smith D.F."/>
            <person name="Hertz-Fowler C."/>
            <person name="Mottram J.C."/>
        </authorList>
    </citation>
    <scope>NUCLEOTIDE SEQUENCE [LARGE SCALE GENOMIC DNA]</scope>
    <source>
        <strain evidence="2 3">MHOM/GT/2001/U1103</strain>
    </source>
</reference>
<dbReference type="OMA" id="LTICVFR"/>
<evidence type="ECO:0000313" key="2">
    <source>
        <dbReference type="EMBL" id="CBZ30702.1"/>
    </source>
</evidence>
<dbReference type="RefSeq" id="XP_003879148.1">
    <property type="nucleotide sequence ID" value="XM_003879099.1"/>
</dbReference>
<evidence type="ECO:0000313" key="3">
    <source>
        <dbReference type="Proteomes" id="UP000007259"/>
    </source>
</evidence>
<feature type="region of interest" description="Disordered" evidence="1">
    <location>
        <begin position="180"/>
        <end position="202"/>
    </location>
</feature>
<proteinExistence type="predicted"/>
<dbReference type="GeneID" id="13450865"/>
<organism evidence="2 3">
    <name type="scientific">Leishmania mexicana (strain MHOM/GT/2001/U1103)</name>
    <dbReference type="NCBI Taxonomy" id="929439"/>
    <lineage>
        <taxon>Eukaryota</taxon>
        <taxon>Discoba</taxon>
        <taxon>Euglenozoa</taxon>
        <taxon>Kinetoplastea</taxon>
        <taxon>Metakinetoplastina</taxon>
        <taxon>Trypanosomatida</taxon>
        <taxon>Trypanosomatidae</taxon>
        <taxon>Leishmaniinae</taxon>
        <taxon>Leishmania</taxon>
    </lineage>
</organism>
<dbReference type="PhylomeDB" id="E9B631"/>
<sequence length="354" mass="37719">MQLQCDDQPRHRCSRTDAWPLETSHGLPYAADHGERSDAERMLTDDYVRAPSSPSLSSIRGIHGSSITTSTDCHLCPYAASAYRLSAMAALSSAKLSPSCQLSKSAHNGSKMTLTLRSIRVSVVRGDSGRRCSFLIQPTFAYTWHRRNASNNSVDGAQAGIELQETVRCRVSSSTVTRSNSAAVGPATATNRTASSAADSPSASGAATTVNLFEGSPGHLCHNEEAPSSTLRSGISGGVFGDGYTYEATQISRCRSIPMCLTGLEESPSSLGSCSPALFVDCLIKCAHDEAAVALDDRHGWVHLYHGRHIVTEVGRTRLLTDVLALGYFGAASANRMPSCSEPPSLTICVFRKC</sequence>
<evidence type="ECO:0000256" key="1">
    <source>
        <dbReference type="SAM" id="MobiDB-lite"/>
    </source>
</evidence>
<accession>E9B631</accession>
<dbReference type="VEuPathDB" id="TriTrypDB:LmxM.34.1530"/>
<protein>
    <submittedName>
        <fullName evidence="2">Uncharacterized protein</fullName>
    </submittedName>
</protein>
<dbReference type="AlphaFoldDB" id="E9B631"/>
<dbReference type="EMBL" id="FR799587">
    <property type="protein sequence ID" value="CBZ30702.1"/>
    <property type="molecule type" value="Genomic_DNA"/>
</dbReference>
<dbReference type="KEGG" id="lmi:LMXM_34_1530"/>
<name>E9B631_LEIMU</name>
<dbReference type="Proteomes" id="UP000007259">
    <property type="component" value="Chromosome 34"/>
</dbReference>
<dbReference type="OrthoDB" id="265711at2759"/>
<keyword evidence="3" id="KW-1185">Reference proteome</keyword>
<gene>
    <name evidence="2" type="ORF">LMXM_34_1530</name>
</gene>